<accession>A0A3M9YH70</accession>
<proteinExistence type="predicted"/>
<feature type="compositionally biased region" description="Polar residues" evidence="1">
    <location>
        <begin position="256"/>
        <end position="265"/>
    </location>
</feature>
<gene>
    <name evidence="2" type="ORF">D7B24_000624</name>
</gene>
<evidence type="ECO:0000313" key="2">
    <source>
        <dbReference type="EMBL" id="RNJ59907.1"/>
    </source>
</evidence>
<feature type="compositionally biased region" description="Basic and acidic residues" evidence="1">
    <location>
        <begin position="1"/>
        <end position="15"/>
    </location>
</feature>
<keyword evidence="3" id="KW-1185">Reference proteome</keyword>
<dbReference type="PANTHER" id="PTHR39606">
    <property type="entry name" value="SURFACE PROTEIN, PUTATIVE-RELATED"/>
    <property type="match status" value="1"/>
</dbReference>
<dbReference type="AlphaFoldDB" id="A0A3M9YH70"/>
<feature type="compositionally biased region" description="Basic and acidic residues" evidence="1">
    <location>
        <begin position="37"/>
        <end position="48"/>
    </location>
</feature>
<feature type="compositionally biased region" description="Basic and acidic residues" evidence="1">
    <location>
        <begin position="225"/>
        <end position="236"/>
    </location>
</feature>
<feature type="compositionally biased region" description="Basic and acidic residues" evidence="1">
    <location>
        <begin position="160"/>
        <end position="171"/>
    </location>
</feature>
<evidence type="ECO:0000313" key="3">
    <source>
        <dbReference type="Proteomes" id="UP000267145"/>
    </source>
</evidence>
<dbReference type="STRING" id="1051616.A0A3M9YH70"/>
<organism evidence="2 3">
    <name type="scientific">Verticillium nonalfalfae</name>
    <dbReference type="NCBI Taxonomy" id="1051616"/>
    <lineage>
        <taxon>Eukaryota</taxon>
        <taxon>Fungi</taxon>
        <taxon>Dikarya</taxon>
        <taxon>Ascomycota</taxon>
        <taxon>Pezizomycotina</taxon>
        <taxon>Sordariomycetes</taxon>
        <taxon>Hypocreomycetidae</taxon>
        <taxon>Glomerellales</taxon>
        <taxon>Plectosphaerellaceae</taxon>
        <taxon>Verticillium</taxon>
    </lineage>
</organism>
<reference evidence="2 3" key="1">
    <citation type="submission" date="2018-10" db="EMBL/GenBank/DDBJ databases">
        <title>Genome sequence of Verticillium nonalfalfae VnAa140.</title>
        <authorList>
            <person name="Stajich J.E."/>
            <person name="Kasson M.T."/>
        </authorList>
    </citation>
    <scope>NUCLEOTIDE SEQUENCE [LARGE SCALE GENOMIC DNA]</scope>
    <source>
        <strain evidence="2 3">VnAa140</strain>
    </source>
</reference>
<evidence type="ECO:0000256" key="1">
    <source>
        <dbReference type="SAM" id="MobiDB-lite"/>
    </source>
</evidence>
<sequence>MGLKDKIKDALHGDDRDEYADTTTHGHTGTTGAYPNDDTKLHKTDPRTHNHGLSSHDPNYRHQPTDSGVGLHDRSHRDNINTNTSTTTTTATAAGQNDPYWGAVGRDDPSRVGHNNSSSLNRKDLPLRPGEQPSGAYGSTGYGNTSTNAGPHDSNVANKVDPRVDSDRDNRGAYGTSGTTHGTTAHTNTGYGGTSGTGYGDTSNRGYGNTATTAGPHKSNVANKLDPRVDSDRDNRTNYASNQAYPSGEAVGGGTYSTAPGSHQVTGHRLDDNDGFDSRTRDRDFGRDSRDRASASGPGIAGGVGAAGAGMAVSELARHHRDRDFDQTASGDNYQRGGGVPQSSMLDTHSSPVGAQGGLGATRAGPHDSNMGNKLDPRVDSDLDGRRANQLGGVGGGPGGLQGGQYGAGHTGSGLSGAGLSGAGLTGAGVGAGSGSVGAGSAGLGADHYGPAHEGAKVFHKCRGCGMDNDISQYFRKDAVYRMG</sequence>
<feature type="compositionally biased region" description="Low complexity" evidence="1">
    <location>
        <begin position="80"/>
        <end position="94"/>
    </location>
</feature>
<feature type="region of interest" description="Disordered" evidence="1">
    <location>
        <begin position="1"/>
        <end position="306"/>
    </location>
</feature>
<feature type="compositionally biased region" description="Low complexity" evidence="1">
    <location>
        <begin position="172"/>
        <end position="189"/>
    </location>
</feature>
<feature type="compositionally biased region" description="Basic and acidic residues" evidence="1">
    <location>
        <begin position="375"/>
        <end position="387"/>
    </location>
</feature>
<evidence type="ECO:0008006" key="4">
    <source>
        <dbReference type="Google" id="ProtNLM"/>
    </source>
</evidence>
<feature type="compositionally biased region" description="Low complexity" evidence="1">
    <location>
        <begin position="22"/>
        <end position="32"/>
    </location>
</feature>
<dbReference type="GeneID" id="39604313"/>
<protein>
    <recommendedName>
        <fullName evidence="4">Cell surface protein</fullName>
    </recommendedName>
</protein>
<dbReference type="Proteomes" id="UP000267145">
    <property type="component" value="Unassembled WGS sequence"/>
</dbReference>
<feature type="compositionally biased region" description="Gly residues" evidence="1">
    <location>
        <begin position="190"/>
        <end position="199"/>
    </location>
</feature>
<dbReference type="RefSeq" id="XP_028498065.1">
    <property type="nucleotide sequence ID" value="XM_028634876.1"/>
</dbReference>
<feature type="compositionally biased region" description="Polar residues" evidence="1">
    <location>
        <begin position="341"/>
        <end position="353"/>
    </location>
</feature>
<dbReference type="PANTHER" id="PTHR39606:SF1">
    <property type="entry name" value="CELL SURFACE PROTEIN"/>
    <property type="match status" value="1"/>
</dbReference>
<feature type="region of interest" description="Disordered" evidence="1">
    <location>
        <begin position="325"/>
        <end position="408"/>
    </location>
</feature>
<dbReference type="EMBL" id="RBVV01000011">
    <property type="protein sequence ID" value="RNJ59907.1"/>
    <property type="molecule type" value="Genomic_DNA"/>
</dbReference>
<feature type="compositionally biased region" description="Basic and acidic residues" evidence="1">
    <location>
        <begin position="268"/>
        <end position="293"/>
    </location>
</feature>
<name>A0A3M9YH70_9PEZI</name>
<comment type="caution">
    <text evidence="2">The sequence shown here is derived from an EMBL/GenBank/DDBJ whole genome shotgun (WGS) entry which is preliminary data.</text>
</comment>
<feature type="compositionally biased region" description="Gly residues" evidence="1">
    <location>
        <begin position="392"/>
        <end position="408"/>
    </location>
</feature>